<dbReference type="SUPFAM" id="SSF48264">
    <property type="entry name" value="Cytochrome P450"/>
    <property type="match status" value="1"/>
</dbReference>
<dbReference type="InterPro" id="IPR001128">
    <property type="entry name" value="Cyt_P450"/>
</dbReference>
<evidence type="ECO:0000256" key="2">
    <source>
        <dbReference type="ARBA" id="ARBA00010617"/>
    </source>
</evidence>
<keyword evidence="6" id="KW-0472">Membrane</keyword>
<evidence type="ECO:0000256" key="6">
    <source>
        <dbReference type="SAM" id="Phobius"/>
    </source>
</evidence>
<dbReference type="InterPro" id="IPR036396">
    <property type="entry name" value="Cyt_P450_sf"/>
</dbReference>
<dbReference type="PANTHER" id="PTHR24305:SF232">
    <property type="entry name" value="P450, PUTATIVE (EUROFUNG)-RELATED"/>
    <property type="match status" value="1"/>
</dbReference>
<comment type="cofactor">
    <cofactor evidence="1 5">
        <name>heme</name>
        <dbReference type="ChEBI" id="CHEBI:30413"/>
    </cofactor>
</comment>
<organism evidence="7 8">
    <name type="scientific">Penicillium camemberti (strain FM 013)</name>
    <dbReference type="NCBI Taxonomy" id="1429867"/>
    <lineage>
        <taxon>Eukaryota</taxon>
        <taxon>Fungi</taxon>
        <taxon>Dikarya</taxon>
        <taxon>Ascomycota</taxon>
        <taxon>Pezizomycotina</taxon>
        <taxon>Eurotiomycetes</taxon>
        <taxon>Eurotiomycetidae</taxon>
        <taxon>Eurotiales</taxon>
        <taxon>Aspergillaceae</taxon>
        <taxon>Penicillium</taxon>
    </lineage>
</organism>
<evidence type="ECO:0000256" key="3">
    <source>
        <dbReference type="ARBA" id="ARBA00022723"/>
    </source>
</evidence>
<dbReference type="Gene3D" id="1.10.630.10">
    <property type="entry name" value="Cytochrome P450"/>
    <property type="match status" value="1"/>
</dbReference>
<dbReference type="GO" id="GO:0043386">
    <property type="term" value="P:mycotoxin biosynthetic process"/>
    <property type="evidence" value="ECO:0007669"/>
    <property type="project" value="UniProtKB-ARBA"/>
</dbReference>
<keyword evidence="5" id="KW-0349">Heme</keyword>
<feature type="binding site" description="axial binding residue" evidence="5">
    <location>
        <position position="467"/>
    </location>
    <ligand>
        <name>heme</name>
        <dbReference type="ChEBI" id="CHEBI:30413"/>
    </ligand>
    <ligandPart>
        <name>Fe</name>
        <dbReference type="ChEBI" id="CHEBI:18248"/>
    </ligandPart>
</feature>
<dbReference type="STRING" id="1429867.A0A0G4PMI6"/>
<protein>
    <submittedName>
        <fullName evidence="7">Cytochrome P450</fullName>
    </submittedName>
</protein>
<dbReference type="InterPro" id="IPR050121">
    <property type="entry name" value="Cytochrome_P450_monoxygenase"/>
</dbReference>
<dbReference type="InterPro" id="IPR002401">
    <property type="entry name" value="Cyt_P450_E_grp-I"/>
</dbReference>
<keyword evidence="8" id="KW-1185">Reference proteome</keyword>
<gene>
    <name evidence="7" type="ORF">PCAMFM013_S022g000038</name>
</gene>
<keyword evidence="4 5" id="KW-0408">Iron</keyword>
<name>A0A0G4PMI6_PENC3</name>
<dbReference type="CDD" id="cd11060">
    <property type="entry name" value="CYP57A1-like"/>
    <property type="match status" value="1"/>
</dbReference>
<keyword evidence="6" id="KW-1133">Transmembrane helix</keyword>
<keyword evidence="3 5" id="KW-0479">Metal-binding</keyword>
<dbReference type="PANTHER" id="PTHR24305">
    <property type="entry name" value="CYTOCHROME P450"/>
    <property type="match status" value="1"/>
</dbReference>
<dbReference type="FunFam" id="1.10.630.10:FF:000188">
    <property type="entry name" value="Cytochrome P450, putative (Eurofung)"/>
    <property type="match status" value="1"/>
</dbReference>
<dbReference type="GO" id="GO:0016705">
    <property type="term" value="F:oxidoreductase activity, acting on paired donors, with incorporation or reduction of molecular oxygen"/>
    <property type="evidence" value="ECO:0007669"/>
    <property type="project" value="InterPro"/>
</dbReference>
<dbReference type="AlphaFoldDB" id="A0A0G4PMI6"/>
<accession>A0A0G4PMI6</accession>
<dbReference type="EMBL" id="HG793155">
    <property type="protein sequence ID" value="CRL27358.1"/>
    <property type="molecule type" value="Genomic_DNA"/>
</dbReference>
<dbReference type="GO" id="GO:0020037">
    <property type="term" value="F:heme binding"/>
    <property type="evidence" value="ECO:0007669"/>
    <property type="project" value="InterPro"/>
</dbReference>
<dbReference type="GO" id="GO:0004497">
    <property type="term" value="F:monooxygenase activity"/>
    <property type="evidence" value="ECO:0007669"/>
    <property type="project" value="InterPro"/>
</dbReference>
<sequence>MTSLTVADLMVSVGGWPLWAMALIGLVIARAVFRRYWTSIRDIPGPFLASFSSLWQVLQILKGHTEVEAIKLHKQHGKLVYISPDPFATQYVFLSCTMPGYFVRIAPNEVSVCHPDAVRQLLHAHISKGPWYAILSLPDYRYVNQMSELDPQQHIRKQRNIASGYALSNIIKHEPHFDAVLQLLTTRLNHFCRSGQPVELDRWFTFFAFDAVGEVIFSKSFGFLEQGKDIRDAIANQRLLAPYAAVMGYYAWFHNLTLGNPLLSRLGIQPSSHVFDTCIAAIDARKENPAKRNDMMQKWLDTRAKHPDRMEEVEIFSTAVGTLGAGGDTVSATIQALFYFLIRHPQYMSRLQEELDASQAREELSPIVQYSEAQKLPFLQACMKETYRFHTAVGLGLPRVAPRGGITIAGRHFAEGTVLSVNPWVIHRNPELFGEDCDSFNPDRWLQKEAGRMDAFLIHWGAGYNACPGRNFAHFEISKLAATLFRDYYIEQVDPKQEWTWQNHFICVPYQWPCRIRQRPRT</sequence>
<proteinExistence type="inferred from homology"/>
<comment type="similarity">
    <text evidence="2">Belongs to the cytochrome P450 family.</text>
</comment>
<evidence type="ECO:0000313" key="7">
    <source>
        <dbReference type="EMBL" id="CRL27358.1"/>
    </source>
</evidence>
<dbReference type="PRINTS" id="PR00385">
    <property type="entry name" value="P450"/>
</dbReference>
<dbReference type="GO" id="GO:0005506">
    <property type="term" value="F:iron ion binding"/>
    <property type="evidence" value="ECO:0007669"/>
    <property type="project" value="InterPro"/>
</dbReference>
<dbReference type="PRINTS" id="PR00463">
    <property type="entry name" value="EP450I"/>
</dbReference>
<evidence type="ECO:0000313" key="8">
    <source>
        <dbReference type="Proteomes" id="UP000053732"/>
    </source>
</evidence>
<keyword evidence="6" id="KW-0812">Transmembrane</keyword>
<dbReference type="Pfam" id="PF00067">
    <property type="entry name" value="p450"/>
    <property type="match status" value="1"/>
</dbReference>
<reference evidence="7 8" key="1">
    <citation type="journal article" date="2014" name="Nat. Commun.">
        <title>Multiple recent horizontal transfers of a large genomic region in cheese making fungi.</title>
        <authorList>
            <person name="Cheeseman K."/>
            <person name="Ropars J."/>
            <person name="Renault P."/>
            <person name="Dupont J."/>
            <person name="Gouzy J."/>
            <person name="Branca A."/>
            <person name="Abraham A.L."/>
            <person name="Ceppi M."/>
            <person name="Conseiller E."/>
            <person name="Debuchy R."/>
            <person name="Malagnac F."/>
            <person name="Goarin A."/>
            <person name="Silar P."/>
            <person name="Lacoste S."/>
            <person name="Sallet E."/>
            <person name="Bensimon A."/>
            <person name="Giraud T."/>
            <person name="Brygoo Y."/>
        </authorList>
    </citation>
    <scope>NUCLEOTIDE SEQUENCE [LARGE SCALE GENOMIC DNA]</scope>
    <source>
        <strain evidence="8">FM 013</strain>
    </source>
</reference>
<evidence type="ECO:0000256" key="4">
    <source>
        <dbReference type="ARBA" id="ARBA00023004"/>
    </source>
</evidence>
<dbReference type="Proteomes" id="UP000053732">
    <property type="component" value="Unassembled WGS sequence"/>
</dbReference>
<evidence type="ECO:0000256" key="1">
    <source>
        <dbReference type="ARBA" id="ARBA00001971"/>
    </source>
</evidence>
<feature type="transmembrane region" description="Helical" evidence="6">
    <location>
        <begin position="16"/>
        <end position="33"/>
    </location>
</feature>
<evidence type="ECO:0000256" key="5">
    <source>
        <dbReference type="PIRSR" id="PIRSR602401-1"/>
    </source>
</evidence>